<keyword evidence="2" id="KW-0808">Transferase</keyword>
<dbReference type="InterPro" id="IPR004045">
    <property type="entry name" value="Glutathione_S-Trfase_N"/>
</dbReference>
<sequence>MVHYKLYYFPVRGKGEAIRQIFKLAGEEFEEQTVSMEEWPQLKPGKLNQKIRSYETNAAEHVLPHLEKYAPLIEKFLVENGNNGLLIGDKQHIETRKPTPV</sequence>
<dbReference type="PANTHER" id="PTHR11571:SF224">
    <property type="entry name" value="HEMATOPOIETIC PROSTAGLANDIN D SYNTHASE"/>
    <property type="match status" value="1"/>
</dbReference>
<dbReference type="PANTHER" id="PTHR11571">
    <property type="entry name" value="GLUTATHIONE S-TRANSFERASE"/>
    <property type="match status" value="1"/>
</dbReference>
<dbReference type="SUPFAM" id="SSF52833">
    <property type="entry name" value="Thioredoxin-like"/>
    <property type="match status" value="1"/>
</dbReference>
<dbReference type="CDD" id="cd03039">
    <property type="entry name" value="GST_N_Sigma_like"/>
    <property type="match status" value="1"/>
</dbReference>
<organism evidence="6 7">
    <name type="scientific">Heterorhabditis bacteriophora</name>
    <name type="common">Entomopathogenic nematode worm</name>
    <dbReference type="NCBI Taxonomy" id="37862"/>
    <lineage>
        <taxon>Eukaryota</taxon>
        <taxon>Metazoa</taxon>
        <taxon>Ecdysozoa</taxon>
        <taxon>Nematoda</taxon>
        <taxon>Chromadorea</taxon>
        <taxon>Rhabditida</taxon>
        <taxon>Rhabditina</taxon>
        <taxon>Rhabditomorpha</taxon>
        <taxon>Strongyloidea</taxon>
        <taxon>Heterorhabditidae</taxon>
        <taxon>Heterorhabditis</taxon>
    </lineage>
</organism>
<evidence type="ECO:0000256" key="1">
    <source>
        <dbReference type="ARBA" id="ARBA00012452"/>
    </source>
</evidence>
<dbReference type="GO" id="GO:0006749">
    <property type="term" value="P:glutathione metabolic process"/>
    <property type="evidence" value="ECO:0007669"/>
    <property type="project" value="TreeGrafter"/>
</dbReference>
<evidence type="ECO:0000313" key="6">
    <source>
        <dbReference type="Proteomes" id="UP000095283"/>
    </source>
</evidence>
<dbReference type="GO" id="GO:0004364">
    <property type="term" value="F:glutathione transferase activity"/>
    <property type="evidence" value="ECO:0007669"/>
    <property type="project" value="UniProtKB-EC"/>
</dbReference>
<dbReference type="InterPro" id="IPR050213">
    <property type="entry name" value="GST_superfamily"/>
</dbReference>
<accession>A0A1I7W9H2</accession>
<feature type="domain" description="GST N-terminal" evidence="5">
    <location>
        <begin position="2"/>
        <end position="95"/>
    </location>
</feature>
<evidence type="ECO:0000256" key="2">
    <source>
        <dbReference type="ARBA" id="ARBA00022679"/>
    </source>
</evidence>
<dbReference type="Proteomes" id="UP000095283">
    <property type="component" value="Unplaced"/>
</dbReference>
<dbReference type="EC" id="2.5.1.18" evidence="1"/>
<comment type="catalytic activity">
    <reaction evidence="4">
        <text>RX + glutathione = an S-substituted glutathione + a halide anion + H(+)</text>
        <dbReference type="Rhea" id="RHEA:16437"/>
        <dbReference type="ChEBI" id="CHEBI:15378"/>
        <dbReference type="ChEBI" id="CHEBI:16042"/>
        <dbReference type="ChEBI" id="CHEBI:17792"/>
        <dbReference type="ChEBI" id="CHEBI:57925"/>
        <dbReference type="ChEBI" id="CHEBI:90779"/>
        <dbReference type="EC" id="2.5.1.18"/>
    </reaction>
</comment>
<keyword evidence="6" id="KW-1185">Reference proteome</keyword>
<dbReference type="AlphaFoldDB" id="A0A1I7W9H2"/>
<evidence type="ECO:0000259" key="5">
    <source>
        <dbReference type="PROSITE" id="PS50404"/>
    </source>
</evidence>
<reference evidence="7" key="1">
    <citation type="submission" date="2016-11" db="UniProtKB">
        <authorList>
            <consortium name="WormBaseParasite"/>
        </authorList>
    </citation>
    <scope>IDENTIFICATION</scope>
</reference>
<evidence type="ECO:0000256" key="4">
    <source>
        <dbReference type="ARBA" id="ARBA00047960"/>
    </source>
</evidence>
<protein>
    <recommendedName>
        <fullName evidence="1">glutathione transferase</fullName>
        <ecNumber evidence="1">2.5.1.18</ecNumber>
    </recommendedName>
</protein>
<dbReference type="PROSITE" id="PS50404">
    <property type="entry name" value="GST_NTER"/>
    <property type="match status" value="1"/>
</dbReference>
<dbReference type="Gene3D" id="3.40.30.10">
    <property type="entry name" value="Glutaredoxin"/>
    <property type="match status" value="1"/>
</dbReference>
<evidence type="ECO:0000313" key="7">
    <source>
        <dbReference type="WBParaSite" id="Hba_01293"/>
    </source>
</evidence>
<proteinExistence type="inferred from homology"/>
<dbReference type="WBParaSite" id="Hba_01293">
    <property type="protein sequence ID" value="Hba_01293"/>
    <property type="gene ID" value="Hba_01293"/>
</dbReference>
<name>A0A1I7W9H2_HETBA</name>
<dbReference type="InterPro" id="IPR036249">
    <property type="entry name" value="Thioredoxin-like_sf"/>
</dbReference>
<evidence type="ECO:0000256" key="3">
    <source>
        <dbReference type="ARBA" id="ARBA00038317"/>
    </source>
</evidence>
<comment type="similarity">
    <text evidence="3">Belongs to the GST superfamily. Sigma family.</text>
</comment>